<protein>
    <submittedName>
        <fullName evidence="1">Uncharacterized protein</fullName>
    </submittedName>
</protein>
<name>A0ACB9PW58_BAUVA</name>
<evidence type="ECO:0000313" key="1">
    <source>
        <dbReference type="EMBL" id="KAI4353069.1"/>
    </source>
</evidence>
<keyword evidence="2" id="KW-1185">Reference proteome</keyword>
<dbReference type="Proteomes" id="UP000828941">
    <property type="component" value="Chromosome 2"/>
</dbReference>
<proteinExistence type="predicted"/>
<comment type="caution">
    <text evidence="1">The sequence shown here is derived from an EMBL/GenBank/DDBJ whole genome shotgun (WGS) entry which is preliminary data.</text>
</comment>
<dbReference type="EMBL" id="CM039427">
    <property type="protein sequence ID" value="KAI4353069.1"/>
    <property type="molecule type" value="Genomic_DNA"/>
</dbReference>
<reference evidence="1 2" key="1">
    <citation type="journal article" date="2022" name="DNA Res.">
        <title>Chromosomal-level genome assembly of the orchid tree Bauhinia variegata (Leguminosae; Cercidoideae) supports the allotetraploid origin hypothesis of Bauhinia.</title>
        <authorList>
            <person name="Zhong Y."/>
            <person name="Chen Y."/>
            <person name="Zheng D."/>
            <person name="Pang J."/>
            <person name="Liu Y."/>
            <person name="Luo S."/>
            <person name="Meng S."/>
            <person name="Qian L."/>
            <person name="Wei D."/>
            <person name="Dai S."/>
            <person name="Zhou R."/>
        </authorList>
    </citation>
    <scope>NUCLEOTIDE SEQUENCE [LARGE SCALE GENOMIC DNA]</scope>
    <source>
        <strain evidence="1">BV-YZ2020</strain>
    </source>
</reference>
<sequence length="147" mass="16644">MQIRRPRGRPIKNPTILVDSMNCETPNLQALDVEYPDDLLEKDEELSPPTVKRKRGRPVKDTATSDKSSQAKMLREQPRKNSKEVAMGDASNPMTKSPVRGSGLKTKPPKQKFSHDRSPLLLTQGEDETQILVLFQRMLPCQELCYA</sequence>
<accession>A0ACB9PW58</accession>
<organism evidence="1 2">
    <name type="scientific">Bauhinia variegata</name>
    <name type="common">Purple orchid tree</name>
    <name type="synonym">Phanera variegata</name>
    <dbReference type="NCBI Taxonomy" id="167791"/>
    <lineage>
        <taxon>Eukaryota</taxon>
        <taxon>Viridiplantae</taxon>
        <taxon>Streptophyta</taxon>
        <taxon>Embryophyta</taxon>
        <taxon>Tracheophyta</taxon>
        <taxon>Spermatophyta</taxon>
        <taxon>Magnoliopsida</taxon>
        <taxon>eudicotyledons</taxon>
        <taxon>Gunneridae</taxon>
        <taxon>Pentapetalae</taxon>
        <taxon>rosids</taxon>
        <taxon>fabids</taxon>
        <taxon>Fabales</taxon>
        <taxon>Fabaceae</taxon>
        <taxon>Cercidoideae</taxon>
        <taxon>Cercideae</taxon>
        <taxon>Bauhiniinae</taxon>
        <taxon>Bauhinia</taxon>
    </lineage>
</organism>
<evidence type="ECO:0000313" key="2">
    <source>
        <dbReference type="Proteomes" id="UP000828941"/>
    </source>
</evidence>
<gene>
    <name evidence="1" type="ORF">L6164_002046</name>
</gene>